<dbReference type="PANTHER" id="PTHR43033:SF1">
    <property type="entry name" value="TRNA(ILE)-LYSIDINE SYNTHASE-RELATED"/>
    <property type="match status" value="1"/>
</dbReference>
<dbReference type="Gene3D" id="1.20.59.20">
    <property type="match status" value="1"/>
</dbReference>
<dbReference type="PANTHER" id="PTHR43033">
    <property type="entry name" value="TRNA(ILE)-LYSIDINE SYNTHASE-RELATED"/>
    <property type="match status" value="1"/>
</dbReference>
<comment type="similarity">
    <text evidence="7">Belongs to the tRNA(Ile)-lysidine synthase family.</text>
</comment>
<dbReference type="NCBIfam" id="TIGR02432">
    <property type="entry name" value="lysidine_TilS_N"/>
    <property type="match status" value="1"/>
</dbReference>
<evidence type="ECO:0000259" key="8">
    <source>
        <dbReference type="Pfam" id="PF01171"/>
    </source>
</evidence>
<evidence type="ECO:0000259" key="9">
    <source>
        <dbReference type="Pfam" id="PF09179"/>
    </source>
</evidence>
<evidence type="ECO:0000256" key="2">
    <source>
        <dbReference type="ARBA" id="ARBA00022598"/>
    </source>
</evidence>
<proteinExistence type="inferred from homology"/>
<protein>
    <recommendedName>
        <fullName evidence="7">tRNA(Ile)-lysidine synthase</fullName>
        <ecNumber evidence="7">6.3.4.19</ecNumber>
    </recommendedName>
    <alternativeName>
        <fullName evidence="7">tRNA(Ile)-2-lysyl-cytidine synthase</fullName>
    </alternativeName>
    <alternativeName>
        <fullName evidence="7">tRNA(Ile)-lysidine synthetase</fullName>
    </alternativeName>
</protein>
<gene>
    <name evidence="7 10" type="primary">tilS</name>
    <name evidence="10" type="ORF">FE795_04595</name>
</gene>
<feature type="domain" description="tRNA(Ile)-lysidine/2-thiocytidine synthase N-terminal" evidence="8">
    <location>
        <begin position="42"/>
        <end position="227"/>
    </location>
</feature>
<keyword evidence="4 7" id="KW-0547">Nucleotide-binding</keyword>
<keyword evidence="1 7" id="KW-0963">Cytoplasm</keyword>
<evidence type="ECO:0000256" key="7">
    <source>
        <dbReference type="HAMAP-Rule" id="MF_01161"/>
    </source>
</evidence>
<dbReference type="Pfam" id="PF01171">
    <property type="entry name" value="ATP_bind_3"/>
    <property type="match status" value="1"/>
</dbReference>
<dbReference type="InterPro" id="IPR011063">
    <property type="entry name" value="TilS/TtcA_N"/>
</dbReference>
<evidence type="ECO:0000256" key="4">
    <source>
        <dbReference type="ARBA" id="ARBA00022741"/>
    </source>
</evidence>
<dbReference type="InterPro" id="IPR014729">
    <property type="entry name" value="Rossmann-like_a/b/a_fold"/>
</dbReference>
<evidence type="ECO:0000313" key="10">
    <source>
        <dbReference type="EMBL" id="QXX78364.1"/>
    </source>
</evidence>
<feature type="domain" description="tRNA(Ile)-lysidine synthase substrate-binding" evidence="9">
    <location>
        <begin position="279"/>
        <end position="347"/>
    </location>
</feature>
<evidence type="ECO:0000256" key="6">
    <source>
        <dbReference type="ARBA" id="ARBA00048539"/>
    </source>
</evidence>
<dbReference type="Gene3D" id="3.40.50.620">
    <property type="entry name" value="HUPs"/>
    <property type="match status" value="1"/>
</dbReference>
<dbReference type="HAMAP" id="MF_01161">
    <property type="entry name" value="tRNA_Ile_lys_synt"/>
    <property type="match status" value="1"/>
</dbReference>
<feature type="binding site" evidence="7">
    <location>
        <begin position="47"/>
        <end position="52"/>
    </location>
    <ligand>
        <name>ATP</name>
        <dbReference type="ChEBI" id="CHEBI:30616"/>
    </ligand>
</feature>
<comment type="subcellular location">
    <subcellularLocation>
        <location evidence="7">Cytoplasm</location>
    </subcellularLocation>
</comment>
<dbReference type="Proteomes" id="UP000826050">
    <property type="component" value="Chromosome"/>
</dbReference>
<dbReference type="InterPro" id="IPR012795">
    <property type="entry name" value="tRNA_Ile_lys_synt_N"/>
</dbReference>
<dbReference type="EC" id="6.3.4.19" evidence="7"/>
<evidence type="ECO:0000256" key="5">
    <source>
        <dbReference type="ARBA" id="ARBA00022840"/>
    </source>
</evidence>
<keyword evidence="5 7" id="KW-0067">ATP-binding</keyword>
<dbReference type="InterPro" id="IPR012094">
    <property type="entry name" value="tRNA_Ile_lys_synt"/>
</dbReference>
<dbReference type="CDD" id="cd01992">
    <property type="entry name" value="TilS_N"/>
    <property type="match status" value="1"/>
</dbReference>
<reference evidence="10 11" key="1">
    <citation type="submission" date="2020-02" db="EMBL/GenBank/DDBJ databases">
        <title>Partial ammonium oxidation to N2 by heterotrophic bacteria.</title>
        <authorList>
            <person name="Wu M."/>
        </authorList>
    </citation>
    <scope>NUCLEOTIDE SEQUENCE [LARGE SCALE GENOMIC DNA]</scope>
    <source>
        <strain evidence="10 11">HO-1</strain>
    </source>
</reference>
<comment type="catalytic activity">
    <reaction evidence="6 7">
        <text>cytidine(34) in tRNA(Ile2) + L-lysine + ATP = lysidine(34) in tRNA(Ile2) + AMP + diphosphate + H(+)</text>
        <dbReference type="Rhea" id="RHEA:43744"/>
        <dbReference type="Rhea" id="RHEA-COMP:10625"/>
        <dbReference type="Rhea" id="RHEA-COMP:10670"/>
        <dbReference type="ChEBI" id="CHEBI:15378"/>
        <dbReference type="ChEBI" id="CHEBI:30616"/>
        <dbReference type="ChEBI" id="CHEBI:32551"/>
        <dbReference type="ChEBI" id="CHEBI:33019"/>
        <dbReference type="ChEBI" id="CHEBI:82748"/>
        <dbReference type="ChEBI" id="CHEBI:83665"/>
        <dbReference type="ChEBI" id="CHEBI:456215"/>
        <dbReference type="EC" id="6.3.4.19"/>
    </reaction>
</comment>
<dbReference type="InterPro" id="IPR015262">
    <property type="entry name" value="tRNA_Ile_lys_synt_subst-bd"/>
</dbReference>
<evidence type="ECO:0000256" key="3">
    <source>
        <dbReference type="ARBA" id="ARBA00022694"/>
    </source>
</evidence>
<evidence type="ECO:0000256" key="1">
    <source>
        <dbReference type="ARBA" id="ARBA00022490"/>
    </source>
</evidence>
<keyword evidence="2 7" id="KW-0436">Ligase</keyword>
<keyword evidence="11" id="KW-1185">Reference proteome</keyword>
<name>A0ABX8SRT3_9BURK</name>
<dbReference type="EMBL" id="CP049362">
    <property type="protein sequence ID" value="QXX78364.1"/>
    <property type="molecule type" value="Genomic_DNA"/>
</dbReference>
<accession>A0ABX8SRT3</accession>
<comment type="function">
    <text evidence="7">Ligates lysine onto the cytidine present at position 34 of the AUA codon-specific tRNA(Ile) that contains the anticodon CAU, in an ATP-dependent manner. Cytidine is converted to lysidine, thus changing the amino acid specificity of the tRNA from methionine to isoleucine.</text>
</comment>
<dbReference type="SUPFAM" id="SSF82829">
    <property type="entry name" value="MesJ substrate recognition domain-like"/>
    <property type="match status" value="1"/>
</dbReference>
<comment type="domain">
    <text evidence="7">The N-terminal region contains the highly conserved SGGXDS motif, predicted to be a P-loop motif involved in ATP binding.</text>
</comment>
<dbReference type="SUPFAM" id="SSF52402">
    <property type="entry name" value="Adenine nucleotide alpha hydrolases-like"/>
    <property type="match status" value="1"/>
</dbReference>
<keyword evidence="3 7" id="KW-0819">tRNA processing</keyword>
<evidence type="ECO:0000313" key="11">
    <source>
        <dbReference type="Proteomes" id="UP000826050"/>
    </source>
</evidence>
<dbReference type="Pfam" id="PF09179">
    <property type="entry name" value="TilS"/>
    <property type="match status" value="1"/>
</dbReference>
<dbReference type="GO" id="GO:0032267">
    <property type="term" value="F:tRNA(Ile)-lysidine synthase activity"/>
    <property type="evidence" value="ECO:0007669"/>
    <property type="project" value="UniProtKB-EC"/>
</dbReference>
<organism evidence="10 11">
    <name type="scientific">Alcaligenes ammonioxydans</name>
    <dbReference type="NCBI Taxonomy" id="2582914"/>
    <lineage>
        <taxon>Bacteria</taxon>
        <taxon>Pseudomonadati</taxon>
        <taxon>Pseudomonadota</taxon>
        <taxon>Betaproteobacteria</taxon>
        <taxon>Burkholderiales</taxon>
        <taxon>Alcaligenaceae</taxon>
        <taxon>Alcaligenes</taxon>
    </lineage>
</organism>
<sequence length="368" mass="40973">MAAIRKYVPDPLPCSPLGGFSPSPALLKALDHHLSFTSSDSIAVALSGGADSAMLAVHAHFWASRRKVTLHFFHIHHGLQAFADQWQAHVHDLAARLQRPCHSLRVQVQSRRLSADGMESAARDARYQGLAELAHFVGLQHVLLAHHQDDQAETVLMRLLRGTGTTGLGAMAPHMQRDDLSYWRPWLEQPRALILQASEHFTAATGWHAVQDPTNTNPDYTRGAVRDLLTPVLDARWPGWQSRLQRQAHLSRETQEVLDSVARQDWLGLEPDETGRSFSLSAWRGLEPARQSMVIRYWLQEQGAGLPTHARLAELLRQLRGVHAQGHDRNLMWKHGPNLIRCVRGRVLIESAGSGGQQAGLKADQASK</sequence>